<evidence type="ECO:0000256" key="2">
    <source>
        <dbReference type="ARBA" id="ARBA00023136"/>
    </source>
</evidence>
<dbReference type="GO" id="GO:0016020">
    <property type="term" value="C:membrane"/>
    <property type="evidence" value="ECO:0007669"/>
    <property type="project" value="UniProtKB-SubCell"/>
</dbReference>
<reference evidence="5 6" key="1">
    <citation type="submission" date="2018-09" db="EMBL/GenBank/DDBJ databases">
        <authorList>
            <person name="Tagini F."/>
        </authorList>
    </citation>
    <scope>NUCLEOTIDE SEQUENCE [LARGE SCALE GENOMIC DNA]</scope>
    <source>
        <strain evidence="5 6">MK136</strain>
    </source>
</reference>
<feature type="transmembrane region" description="Helical" evidence="4">
    <location>
        <begin position="89"/>
        <end position="115"/>
    </location>
</feature>
<evidence type="ECO:0000313" key="6">
    <source>
        <dbReference type="Proteomes" id="UP000273307"/>
    </source>
</evidence>
<comment type="subcellular location">
    <subcellularLocation>
        <location evidence="1">Membrane</location>
    </subcellularLocation>
</comment>
<keyword evidence="6" id="KW-1185">Reference proteome</keyword>
<organism evidence="5 6">
    <name type="scientific">Mycobacterium attenuatum</name>
    <dbReference type="NCBI Taxonomy" id="2341086"/>
    <lineage>
        <taxon>Bacteria</taxon>
        <taxon>Bacillati</taxon>
        <taxon>Actinomycetota</taxon>
        <taxon>Actinomycetes</taxon>
        <taxon>Mycobacteriales</taxon>
        <taxon>Mycobacteriaceae</taxon>
        <taxon>Mycobacterium</taxon>
    </lineage>
</organism>
<dbReference type="AlphaFoldDB" id="A0A498Q6W6"/>
<dbReference type="PANTHER" id="PTHR37042">
    <property type="entry name" value="OUTER MEMBRANE PROTEIN RV1973"/>
    <property type="match status" value="1"/>
</dbReference>
<evidence type="ECO:0008006" key="7">
    <source>
        <dbReference type="Google" id="ProtNLM"/>
    </source>
</evidence>
<name>A0A498Q6W6_9MYCO</name>
<feature type="region of interest" description="Disordered" evidence="3">
    <location>
        <begin position="1"/>
        <end position="35"/>
    </location>
</feature>
<keyword evidence="4" id="KW-1133">Transmembrane helix</keyword>
<evidence type="ECO:0000256" key="3">
    <source>
        <dbReference type="SAM" id="MobiDB-lite"/>
    </source>
</evidence>
<evidence type="ECO:0000256" key="1">
    <source>
        <dbReference type="ARBA" id="ARBA00004370"/>
    </source>
</evidence>
<gene>
    <name evidence="5" type="ORF">LAUMK136_03835</name>
</gene>
<dbReference type="RefSeq" id="WP_122443876.1">
    <property type="nucleotide sequence ID" value="NZ_UPHP01000103.1"/>
</dbReference>
<dbReference type="OrthoDB" id="4774723at2"/>
<evidence type="ECO:0000256" key="4">
    <source>
        <dbReference type="SAM" id="Phobius"/>
    </source>
</evidence>
<protein>
    <recommendedName>
        <fullName evidence="7">Mce associated membrane protein</fullName>
    </recommendedName>
</protein>
<dbReference type="Proteomes" id="UP000273307">
    <property type="component" value="Unassembled WGS sequence"/>
</dbReference>
<evidence type="ECO:0000313" key="5">
    <source>
        <dbReference type="EMBL" id="VBA41051.1"/>
    </source>
</evidence>
<dbReference type="PANTHER" id="PTHR37042:SF4">
    <property type="entry name" value="OUTER MEMBRANE PROTEIN RV1973"/>
    <property type="match status" value="1"/>
</dbReference>
<dbReference type="EMBL" id="UPHP01000103">
    <property type="protein sequence ID" value="VBA41051.1"/>
    <property type="molecule type" value="Genomic_DNA"/>
</dbReference>
<keyword evidence="4" id="KW-0812">Transmembrane</keyword>
<accession>A0A498Q6W6</accession>
<sequence>MADATEPHSEVPNSQPEVRAWAAQADAGEEDAEYGDTEYEYVDYDEFVTADDEDALDYEGEEEAGEQFEDQDAAGAIGTRGRSWRWLRVVLAGVAKAAAVVIICGFAALSGIMVWQHHQTTQRHTRAEAFAAGAKKGIINMISLDFRKAKEDVQRVIDSSTGEFKDEFQQRAADFTKVVEQSKVVTEGTVTATAVESMDGNTALVLVSATSRVTNGGNGKEEPREWRLKVTMTEEDGQYKMAKVEFVP</sequence>
<proteinExistence type="predicted"/>
<keyword evidence="2 4" id="KW-0472">Membrane</keyword>